<protein>
    <recommendedName>
        <fullName evidence="1">AAA-ATPase-like domain-containing protein</fullName>
    </recommendedName>
</protein>
<dbReference type="Pfam" id="PF09820">
    <property type="entry name" value="AAA-ATPase_like"/>
    <property type="match status" value="1"/>
</dbReference>
<dbReference type="PANTHER" id="PTHR34825:SF1">
    <property type="entry name" value="AAA-ATPASE-LIKE DOMAIN-CONTAINING PROTEIN"/>
    <property type="match status" value="1"/>
</dbReference>
<reference evidence="2 3" key="1">
    <citation type="submission" date="2020-07" db="EMBL/GenBank/DDBJ databases">
        <title>Genomic Encyclopedia of Archaeal and Bacterial Type Strains, Phase II (KMG-II): from individual species to whole genera.</title>
        <authorList>
            <person name="Goeker M."/>
        </authorList>
    </citation>
    <scope>NUCLEOTIDE SEQUENCE [LARGE SCALE GENOMIC DNA]</scope>
    <source>
        <strain evidence="2 3">DSM 21226</strain>
    </source>
</reference>
<dbReference type="EMBL" id="JACCFH010000002">
    <property type="protein sequence ID" value="NYG35464.1"/>
    <property type="molecule type" value="Genomic_DNA"/>
</dbReference>
<dbReference type="AlphaFoldDB" id="A0A7Y9R353"/>
<sequence>MSPAAPALPRKKLPVGIQNLREIREQGHYYVDKSGLAIDLLNSGKYFFLSRPRRFGKSLLVDTFKELFEGHRALFEGLAAETRWDWSHRYPVIRISFSDGMLQSRTELDTRIHEILQDNEMELGVQAQRRTVNGRFAELIRLVHERHGAPAVVLVDEYDKPILDNLTDPAKAAEMRDGLRNLYSVLKGADPHLKFVFLTGVSKFSKVSIFSGLNQLVDITLDPRWSALCGYTDEDIDTVFAPELPGLDREEIRRWYNGYNWRGTSVYNPFDVLRLFDRREFHPYWFETGTPTFLVNLLAERRIFTPDLGRIVASEALLSTFDVDTMQPEALLFQAGYLTIGQVRAIPGRMEFTLKYPNLEVEASLNDSLLKRYMGDAAASEAQISRLWRVLQAGDVAALRELFHAFFASIPNDWYRNSPIAQFEGYWASVFYSHFAALGLDIRVEDSTNKGRIDMTVLAGGAVWVFEFKVVELVPQGKALAQIRDRGYADKYRGRGEPIHLIGVEFSRVNRNIVGFEVETLAV</sequence>
<feature type="domain" description="AAA-ATPase-like" evidence="1">
    <location>
        <begin position="14"/>
        <end position="210"/>
    </location>
</feature>
<organism evidence="2 3">
    <name type="scientific">Sphaerotilus montanus</name>
    <dbReference type="NCBI Taxonomy" id="522889"/>
    <lineage>
        <taxon>Bacteria</taxon>
        <taxon>Pseudomonadati</taxon>
        <taxon>Pseudomonadota</taxon>
        <taxon>Betaproteobacteria</taxon>
        <taxon>Burkholderiales</taxon>
        <taxon>Sphaerotilaceae</taxon>
        <taxon>Sphaerotilus</taxon>
    </lineage>
</organism>
<comment type="caution">
    <text evidence="2">The sequence shown here is derived from an EMBL/GenBank/DDBJ whole genome shotgun (WGS) entry which is preliminary data.</text>
</comment>
<evidence type="ECO:0000313" key="3">
    <source>
        <dbReference type="Proteomes" id="UP000518288"/>
    </source>
</evidence>
<dbReference type="InterPro" id="IPR018631">
    <property type="entry name" value="AAA-ATPase-like_dom"/>
</dbReference>
<evidence type="ECO:0000313" key="2">
    <source>
        <dbReference type="EMBL" id="NYG35464.1"/>
    </source>
</evidence>
<proteinExistence type="predicted"/>
<name>A0A7Y9R353_9BURK</name>
<accession>A0A7Y9R353</accession>
<dbReference type="Proteomes" id="UP000518288">
    <property type="component" value="Unassembled WGS sequence"/>
</dbReference>
<gene>
    <name evidence="2" type="ORF">BDD16_004526</name>
</gene>
<dbReference type="Pfam" id="PF08011">
    <property type="entry name" value="PDDEXK_9"/>
    <property type="match status" value="1"/>
</dbReference>
<evidence type="ECO:0000259" key="1">
    <source>
        <dbReference type="Pfam" id="PF09820"/>
    </source>
</evidence>
<dbReference type="SUPFAM" id="SSF52540">
    <property type="entry name" value="P-loop containing nucleoside triphosphate hydrolases"/>
    <property type="match status" value="1"/>
</dbReference>
<dbReference type="InterPro" id="IPR012547">
    <property type="entry name" value="PDDEXK_9"/>
</dbReference>
<dbReference type="InterPro" id="IPR027417">
    <property type="entry name" value="P-loop_NTPase"/>
</dbReference>
<keyword evidence="3" id="KW-1185">Reference proteome</keyword>
<dbReference type="RefSeq" id="WP_179636358.1">
    <property type="nucleotide sequence ID" value="NZ_JACCFH010000002.1"/>
</dbReference>
<dbReference type="PANTHER" id="PTHR34825">
    <property type="entry name" value="CONSERVED PROTEIN, WITH A WEAK D-GALACTARATE DEHYDRATASE/ALTRONATE HYDROLASE DOMAIN"/>
    <property type="match status" value="1"/>
</dbReference>